<evidence type="ECO:0000259" key="1">
    <source>
        <dbReference type="PROSITE" id="PS50097"/>
    </source>
</evidence>
<evidence type="ECO:0000313" key="2">
    <source>
        <dbReference type="EMBL" id="KAL2052955.1"/>
    </source>
</evidence>
<dbReference type="CDD" id="cd18186">
    <property type="entry name" value="BTB_POZ_ZBTB_KLHL-like"/>
    <property type="match status" value="1"/>
</dbReference>
<dbReference type="InterPro" id="IPR000210">
    <property type="entry name" value="BTB/POZ_dom"/>
</dbReference>
<evidence type="ECO:0000313" key="3">
    <source>
        <dbReference type="Proteomes" id="UP001590951"/>
    </source>
</evidence>
<keyword evidence="3" id="KW-1185">Reference proteome</keyword>
<gene>
    <name evidence="2" type="ORF">ABVK25_006896</name>
</gene>
<sequence length="224" mass="25208">MANPRGTKRKFCDIEMIDLFVGKEKTKIQVHQNILFNASPVFKAALDTQLKESAERSMSLPEDDADIIDAVIQYLYFPTLTLPAFDPMAQDGGSVMQAVRTYVLADKYNVVKVKNAVCKWLFTLPKKYKVGPPMPAVTFAYVNTLPKAPIRRLLSAWHAWNVDSEWFEIKGCHSWILGLPEFAVDVCIALYKGLESVPNPFEAKTAESYLEKEPVVPVPVVQID</sequence>
<protein>
    <recommendedName>
        <fullName evidence="1">BTB domain-containing protein</fullName>
    </recommendedName>
</protein>
<accession>A0ABR4B512</accession>
<proteinExistence type="predicted"/>
<dbReference type="PANTHER" id="PTHR47843">
    <property type="entry name" value="BTB DOMAIN-CONTAINING PROTEIN-RELATED"/>
    <property type="match status" value="1"/>
</dbReference>
<name>A0ABR4B512_9LECA</name>
<reference evidence="2 3" key="1">
    <citation type="submission" date="2024-09" db="EMBL/GenBank/DDBJ databases">
        <title>Rethinking Asexuality: The Enigmatic Case of Functional Sexual Genes in Lepraria (Stereocaulaceae).</title>
        <authorList>
            <person name="Doellman M."/>
            <person name="Sun Y."/>
            <person name="Barcenas-Pena A."/>
            <person name="Lumbsch H.T."/>
            <person name="Grewe F."/>
        </authorList>
    </citation>
    <scope>NUCLEOTIDE SEQUENCE [LARGE SCALE GENOMIC DNA]</scope>
    <source>
        <strain evidence="2 3">Grewe 0041</strain>
    </source>
</reference>
<dbReference type="PANTHER" id="PTHR47843:SF2">
    <property type="entry name" value="BTB DOMAIN-CONTAINING PROTEIN"/>
    <property type="match status" value="1"/>
</dbReference>
<dbReference type="SUPFAM" id="SSF54695">
    <property type="entry name" value="POZ domain"/>
    <property type="match status" value="1"/>
</dbReference>
<dbReference type="Pfam" id="PF00651">
    <property type="entry name" value="BTB"/>
    <property type="match status" value="1"/>
</dbReference>
<organism evidence="2 3">
    <name type="scientific">Lepraria finkii</name>
    <dbReference type="NCBI Taxonomy" id="1340010"/>
    <lineage>
        <taxon>Eukaryota</taxon>
        <taxon>Fungi</taxon>
        <taxon>Dikarya</taxon>
        <taxon>Ascomycota</taxon>
        <taxon>Pezizomycotina</taxon>
        <taxon>Lecanoromycetes</taxon>
        <taxon>OSLEUM clade</taxon>
        <taxon>Lecanoromycetidae</taxon>
        <taxon>Lecanorales</taxon>
        <taxon>Lecanorineae</taxon>
        <taxon>Stereocaulaceae</taxon>
        <taxon>Lepraria</taxon>
    </lineage>
</organism>
<dbReference type="Gene3D" id="3.30.710.10">
    <property type="entry name" value="Potassium Channel Kv1.1, Chain A"/>
    <property type="match status" value="1"/>
</dbReference>
<feature type="domain" description="BTB" evidence="1">
    <location>
        <begin position="12"/>
        <end position="84"/>
    </location>
</feature>
<dbReference type="PROSITE" id="PS50097">
    <property type="entry name" value="BTB"/>
    <property type="match status" value="1"/>
</dbReference>
<dbReference type="InterPro" id="IPR011333">
    <property type="entry name" value="SKP1/BTB/POZ_sf"/>
</dbReference>
<dbReference type="SMART" id="SM00225">
    <property type="entry name" value="BTB"/>
    <property type="match status" value="1"/>
</dbReference>
<dbReference type="Proteomes" id="UP001590951">
    <property type="component" value="Unassembled WGS sequence"/>
</dbReference>
<comment type="caution">
    <text evidence="2">The sequence shown here is derived from an EMBL/GenBank/DDBJ whole genome shotgun (WGS) entry which is preliminary data.</text>
</comment>
<dbReference type="EMBL" id="JBHFEH010000024">
    <property type="protein sequence ID" value="KAL2052955.1"/>
    <property type="molecule type" value="Genomic_DNA"/>
</dbReference>